<dbReference type="CDD" id="cd03692">
    <property type="entry name" value="mtIF2_IVc"/>
    <property type="match status" value="1"/>
</dbReference>
<evidence type="ECO:0000256" key="4">
    <source>
        <dbReference type="ARBA" id="ARBA00022540"/>
    </source>
</evidence>
<feature type="domain" description="Tr-type G" evidence="10">
    <location>
        <begin position="390"/>
        <end position="559"/>
    </location>
</feature>
<evidence type="ECO:0000256" key="1">
    <source>
        <dbReference type="ARBA" id="ARBA00007733"/>
    </source>
</evidence>
<feature type="binding site" evidence="8">
    <location>
        <begin position="399"/>
        <end position="406"/>
    </location>
    <ligand>
        <name>GTP</name>
        <dbReference type="ChEBI" id="CHEBI:37565"/>
    </ligand>
</feature>
<dbReference type="CDD" id="cd03702">
    <property type="entry name" value="IF2_mtIF2_II"/>
    <property type="match status" value="1"/>
</dbReference>
<protein>
    <recommendedName>
        <fullName evidence="2 8">Translation initiation factor IF-2</fullName>
    </recommendedName>
</protein>
<dbReference type="InterPro" id="IPR053905">
    <property type="entry name" value="EF-G-like_DII"/>
</dbReference>
<evidence type="ECO:0000256" key="3">
    <source>
        <dbReference type="ARBA" id="ARBA00022490"/>
    </source>
</evidence>
<gene>
    <name evidence="8 11" type="primary">infB</name>
    <name evidence="11" type="ORF">BCHRO640_109</name>
</gene>
<dbReference type="InterPro" id="IPR027417">
    <property type="entry name" value="P-loop_NTPase"/>
</dbReference>
<proteinExistence type="inferred from homology"/>
<dbReference type="PROSITE" id="PS51722">
    <property type="entry name" value="G_TR_2"/>
    <property type="match status" value="1"/>
</dbReference>
<dbReference type="Proteomes" id="UP000011067">
    <property type="component" value="Chromosome"/>
</dbReference>
<dbReference type="Gene3D" id="3.30.56.50">
    <property type="entry name" value="Putative DNA-binding domain, N-terminal subdomain of bacterial translation initiation factor IF2"/>
    <property type="match status" value="1"/>
</dbReference>
<dbReference type="SUPFAM" id="SSF52156">
    <property type="entry name" value="Initiation factor IF2/eIF5b, domain 3"/>
    <property type="match status" value="1"/>
</dbReference>
<dbReference type="Gene3D" id="3.40.50.300">
    <property type="entry name" value="P-loop containing nucleotide triphosphate hydrolases"/>
    <property type="match status" value="1"/>
</dbReference>
<dbReference type="HAMAP" id="MF_00100_B">
    <property type="entry name" value="IF_2_B"/>
    <property type="match status" value="1"/>
</dbReference>
<keyword evidence="7 8" id="KW-0342">GTP-binding</keyword>
<evidence type="ECO:0000256" key="6">
    <source>
        <dbReference type="ARBA" id="ARBA00022917"/>
    </source>
</evidence>
<dbReference type="Pfam" id="PF00009">
    <property type="entry name" value="GTP_EFTU"/>
    <property type="match status" value="1"/>
</dbReference>
<evidence type="ECO:0000256" key="7">
    <source>
        <dbReference type="ARBA" id="ARBA00023134"/>
    </source>
</evidence>
<evidence type="ECO:0000256" key="2">
    <source>
        <dbReference type="ARBA" id="ARBA00020675"/>
    </source>
</evidence>
<dbReference type="Gene3D" id="2.40.30.10">
    <property type="entry name" value="Translation factors"/>
    <property type="match status" value="2"/>
</dbReference>
<dbReference type="GO" id="GO:0003743">
    <property type="term" value="F:translation initiation factor activity"/>
    <property type="evidence" value="ECO:0007669"/>
    <property type="project" value="UniProtKB-KW"/>
</dbReference>
<keyword evidence="12" id="KW-1185">Reference proteome</keyword>
<organism evidence="11 12">
    <name type="scientific">Candidatus Blochmanniella chromaiodes str. 640</name>
    <dbReference type="NCBI Taxonomy" id="1240471"/>
    <lineage>
        <taxon>Bacteria</taxon>
        <taxon>Pseudomonadati</taxon>
        <taxon>Pseudomonadota</taxon>
        <taxon>Gammaproteobacteria</taxon>
        <taxon>Enterobacterales</taxon>
        <taxon>Enterobacteriaceae</taxon>
        <taxon>ant endosymbionts</taxon>
        <taxon>Candidatus Blochmanniella</taxon>
    </lineage>
</organism>
<dbReference type="InterPro" id="IPR000178">
    <property type="entry name" value="TF_IF2_bacterial-like"/>
</dbReference>
<dbReference type="PROSITE" id="PS01176">
    <property type="entry name" value="IF2"/>
    <property type="match status" value="1"/>
</dbReference>
<comment type="function">
    <text evidence="8 9">One of the essential components for the initiation of protein synthesis. Protects formylmethionyl-tRNA from spontaneous hydrolysis and promotes its binding to the 30S ribosomal subunits. Also involved in the hydrolysis of GTP during the formation of the 70S ribosomal complex.</text>
</comment>
<dbReference type="InterPro" id="IPR044145">
    <property type="entry name" value="IF2_II"/>
</dbReference>
<dbReference type="InterPro" id="IPR013575">
    <property type="entry name" value="IF2_assoc_dom_bac"/>
</dbReference>
<dbReference type="Pfam" id="PF11987">
    <property type="entry name" value="IF-2"/>
    <property type="match status" value="1"/>
</dbReference>
<evidence type="ECO:0000313" key="11">
    <source>
        <dbReference type="EMBL" id="AGC03390.1"/>
    </source>
</evidence>
<evidence type="ECO:0000256" key="5">
    <source>
        <dbReference type="ARBA" id="ARBA00022741"/>
    </source>
</evidence>
<dbReference type="NCBIfam" id="TIGR00487">
    <property type="entry name" value="IF-2"/>
    <property type="match status" value="1"/>
</dbReference>
<dbReference type="Pfam" id="PF04760">
    <property type="entry name" value="IF2_N"/>
    <property type="match status" value="1"/>
</dbReference>
<keyword evidence="4 8" id="KW-0396">Initiation factor</keyword>
<dbReference type="PANTHER" id="PTHR43381:SF5">
    <property type="entry name" value="TR-TYPE G DOMAIN-CONTAINING PROTEIN"/>
    <property type="match status" value="1"/>
</dbReference>
<dbReference type="InterPro" id="IPR009061">
    <property type="entry name" value="DNA-bd_dom_put_sf"/>
</dbReference>
<dbReference type="CDD" id="cd01887">
    <property type="entry name" value="IF2_eIF5B"/>
    <property type="match status" value="1"/>
</dbReference>
<evidence type="ECO:0000313" key="12">
    <source>
        <dbReference type="Proteomes" id="UP000011067"/>
    </source>
</evidence>
<dbReference type="EMBL" id="CP003903">
    <property type="protein sequence ID" value="AGC03390.1"/>
    <property type="molecule type" value="Genomic_DNA"/>
</dbReference>
<accession>A0ABM5NCQ9</accession>
<evidence type="ECO:0000256" key="8">
    <source>
        <dbReference type="HAMAP-Rule" id="MF_00100"/>
    </source>
</evidence>
<evidence type="ECO:0000259" key="10">
    <source>
        <dbReference type="PROSITE" id="PS51722"/>
    </source>
</evidence>
<keyword evidence="3 8" id="KW-0963">Cytoplasm</keyword>
<dbReference type="Gene3D" id="3.40.50.10050">
    <property type="entry name" value="Translation initiation factor IF- 2, domain 3"/>
    <property type="match status" value="1"/>
</dbReference>
<comment type="similarity">
    <text evidence="1 8 9">Belongs to the TRAFAC class translation factor GTPase superfamily. Classic translation factor GTPase family. IF-2 subfamily.</text>
</comment>
<dbReference type="SUPFAM" id="SSF46955">
    <property type="entry name" value="Putative DNA-binding domain"/>
    <property type="match status" value="1"/>
</dbReference>
<dbReference type="Pfam" id="PF08364">
    <property type="entry name" value="IF2_assoc"/>
    <property type="match status" value="1"/>
</dbReference>
<dbReference type="RefSeq" id="WP_015344399.1">
    <property type="nucleotide sequence ID" value="NC_020075.1"/>
</dbReference>
<keyword evidence="6 8" id="KW-0648">Protein biosynthesis</keyword>
<evidence type="ECO:0000256" key="9">
    <source>
        <dbReference type="RuleBase" id="RU000644"/>
    </source>
</evidence>
<keyword evidence="5 8" id="KW-0547">Nucleotide-binding</keyword>
<dbReference type="InterPro" id="IPR009000">
    <property type="entry name" value="Transl_B-barrel_sf"/>
</dbReference>
<sequence length="891" mass="99430">MTDTTIQSFAAEMKMSVDQLIQWFSYIGILKTEIGIVTQREKEILFKYMNNNKSDISKKLILQRKTRSILSVSSVGGKNKKVQIEIRKKLTYVQSTLQETEFIDVKNKMVLDANREASSLIVKNNRLVNKKISNTLGPSSLTKISKKNHRYSELIEHKEKVIGKISRKFEDKSLQVSDETQLLKKKTKNCWDIELNNTNAIPSNLGDSSSNSKLYCMPELLEKNNNQKLENERRNRSRVRTRYRNGGKLTKQHKRGNHHRLYEATSDEFGMEEELYIPNRVNKSKRKQSTLVQVFNKPVQTITRDIIIGQTISVAELANKMSIKSSRVIKTMMQLGIIATINQIIDQDTAQLVAEEMGHNVILRRENELEELIMNDRDIDITSSDTTLANRAPIVTIMGHVDHGKTSLLDRIRSTKIASSEVGGITQSIGAYHVSTDNGMITFLDTPGHAAFTAMRARGVQITDIVVLVVAADDGVMLQTIEAIEHIKAANVPVVVAINKIDKSEANPERIKNDLNNHGLIPEEWGGDTQFIHVSATSGNGIDNLLDAILLQSDMLELKVVHHGMARAIVIESFLDKGRGPVVAVLVREGTLKCGDIILCGTEYGRVRAMRNEFGHEITSAGPSIPVELLGLSGSPASGESVIVVRNEKKAREVALYRQGKSREIKLARQKEPNIENIFSSIKNTSVVSELNLIVKSDTKGSSEAIRESLENLSTGGNITIKILSSSIGGITETDVALAAASNAVILGFNVRADPTARRIIESDQLDVRYYSVIYDLIDEVKQAVHGMLAPRYKHEIIGLAKVRNVFRSPKYGNVAGCMVVEGIIKRYKKIRVIRDNIVVYEGELESLRRFKDDVNEVRSGIECGIGIKNYKNIHSGDMIEVFDMVKISHV</sequence>
<feature type="binding site" evidence="8">
    <location>
        <begin position="499"/>
        <end position="502"/>
    </location>
    <ligand>
        <name>GTP</name>
        <dbReference type="ChEBI" id="CHEBI:37565"/>
    </ligand>
</feature>
<dbReference type="InterPro" id="IPR015760">
    <property type="entry name" value="TIF_IF2"/>
</dbReference>
<dbReference type="InterPro" id="IPR023115">
    <property type="entry name" value="TIF_IF2_dom3"/>
</dbReference>
<feature type="binding site" evidence="8">
    <location>
        <begin position="445"/>
        <end position="449"/>
    </location>
    <ligand>
        <name>GTP</name>
        <dbReference type="ChEBI" id="CHEBI:37565"/>
    </ligand>
</feature>
<name>A0ABM5NCQ9_9ENTR</name>
<reference evidence="11 12" key="1">
    <citation type="journal article" date="2013" name="Genome Biol. Evol.">
        <title>Sequence context of indel mutations and their effect on protein evolution in a bacterial endosymbiont.</title>
        <authorList>
            <person name="Williams L.E."/>
            <person name="Wernegreen J.J."/>
        </authorList>
    </citation>
    <scope>NUCLEOTIDE SEQUENCE [LARGE SCALE GENOMIC DNA]</scope>
    <source>
        <strain evidence="11 12">640</strain>
    </source>
</reference>
<dbReference type="PANTHER" id="PTHR43381">
    <property type="entry name" value="TRANSLATION INITIATION FACTOR IF-2-RELATED"/>
    <property type="match status" value="1"/>
</dbReference>
<dbReference type="NCBIfam" id="TIGR00231">
    <property type="entry name" value="small_GTP"/>
    <property type="match status" value="1"/>
</dbReference>
<feature type="region of interest" description="G-domain" evidence="8">
    <location>
        <begin position="393"/>
        <end position="541"/>
    </location>
</feature>
<dbReference type="InterPro" id="IPR005225">
    <property type="entry name" value="Small_GTP-bd"/>
</dbReference>
<dbReference type="InterPro" id="IPR000795">
    <property type="entry name" value="T_Tr_GTP-bd_dom"/>
</dbReference>
<dbReference type="Pfam" id="PF22042">
    <property type="entry name" value="EF-G_D2"/>
    <property type="match status" value="1"/>
</dbReference>
<comment type="subcellular location">
    <subcellularLocation>
        <location evidence="8">Cytoplasm</location>
    </subcellularLocation>
</comment>
<dbReference type="InterPro" id="IPR036925">
    <property type="entry name" value="TIF_IF2_dom3_sf"/>
</dbReference>
<dbReference type="SUPFAM" id="SSF52540">
    <property type="entry name" value="P-loop containing nucleoside triphosphate hydrolases"/>
    <property type="match status" value="1"/>
</dbReference>
<dbReference type="SUPFAM" id="SSF50447">
    <property type="entry name" value="Translation proteins"/>
    <property type="match status" value="2"/>
</dbReference>
<dbReference type="InterPro" id="IPR006847">
    <property type="entry name" value="IF2_N"/>
</dbReference>